<dbReference type="AlphaFoldDB" id="A0A9Q0T7E4"/>
<evidence type="ECO:0000313" key="2">
    <source>
        <dbReference type="Proteomes" id="UP001151529"/>
    </source>
</evidence>
<dbReference type="Proteomes" id="UP001151529">
    <property type="component" value="Chromosome 3"/>
</dbReference>
<reference evidence="1" key="2">
    <citation type="journal article" date="2023" name="Int. J. Mol. Sci.">
        <title>De Novo Assembly and Annotation of 11 Diverse Shrub Willow (Salix) Genomes Reveals Novel Gene Organization in Sex-Linked Regions.</title>
        <authorList>
            <person name="Hyden B."/>
            <person name="Feng K."/>
            <person name="Yates T.B."/>
            <person name="Jawdy S."/>
            <person name="Cereghino C."/>
            <person name="Smart L.B."/>
            <person name="Muchero W."/>
        </authorList>
    </citation>
    <scope>NUCLEOTIDE SEQUENCE [LARGE SCALE GENOMIC DNA]</scope>
    <source>
        <tissue evidence="1">Shoot tip</tissue>
    </source>
</reference>
<gene>
    <name evidence="1" type="ORF">OIU85_029239</name>
</gene>
<organism evidence="1 2">
    <name type="scientific">Salix viminalis</name>
    <name type="common">Common osier</name>
    <name type="synonym">Basket willow</name>
    <dbReference type="NCBI Taxonomy" id="40686"/>
    <lineage>
        <taxon>Eukaryota</taxon>
        <taxon>Viridiplantae</taxon>
        <taxon>Streptophyta</taxon>
        <taxon>Embryophyta</taxon>
        <taxon>Tracheophyta</taxon>
        <taxon>Spermatophyta</taxon>
        <taxon>Magnoliopsida</taxon>
        <taxon>eudicotyledons</taxon>
        <taxon>Gunneridae</taxon>
        <taxon>Pentapetalae</taxon>
        <taxon>rosids</taxon>
        <taxon>fabids</taxon>
        <taxon>Malpighiales</taxon>
        <taxon>Salicaceae</taxon>
        <taxon>Saliceae</taxon>
        <taxon>Salix</taxon>
    </lineage>
</organism>
<dbReference type="GO" id="GO:0003747">
    <property type="term" value="F:translation release factor activity"/>
    <property type="evidence" value="ECO:0007669"/>
    <property type="project" value="InterPro"/>
</dbReference>
<reference evidence="1" key="1">
    <citation type="submission" date="2022-11" db="EMBL/GenBank/DDBJ databases">
        <authorList>
            <person name="Hyden B.L."/>
            <person name="Feng K."/>
            <person name="Yates T."/>
            <person name="Jawdy S."/>
            <person name="Smart L.B."/>
            <person name="Muchero W."/>
        </authorList>
    </citation>
    <scope>NUCLEOTIDE SEQUENCE</scope>
    <source>
        <tissue evidence="1">Shoot tip</tissue>
    </source>
</reference>
<sequence length="97" mass="11355">MWQRKGFDQAIDLFLEILSNVKFVEQTRLIGKSWKKSDRMENTTINRYVLKNTKMDEITIKHLNREQEADQSNFEDSITSSTSRGSAEVGFVWVPLQ</sequence>
<protein>
    <submittedName>
        <fullName evidence="1">PEPTIDE CHAIN RELEASE FACTOR SUBUNIT 1</fullName>
    </submittedName>
</protein>
<keyword evidence="2" id="KW-1185">Reference proteome</keyword>
<name>A0A9Q0T7E4_SALVM</name>
<comment type="caution">
    <text evidence="1">The sequence shown here is derived from an EMBL/GenBank/DDBJ whole genome shotgun (WGS) entry which is preliminary data.</text>
</comment>
<dbReference type="EMBL" id="JAPFFL010000009">
    <property type="protein sequence ID" value="KAJ6703250.1"/>
    <property type="molecule type" value="Genomic_DNA"/>
</dbReference>
<dbReference type="PANTHER" id="PTHR10113">
    <property type="entry name" value="PEPTIDE CHAIN RELEASE FACTOR SUBUNIT 1"/>
    <property type="match status" value="1"/>
</dbReference>
<proteinExistence type="predicted"/>
<dbReference type="InterPro" id="IPR004403">
    <property type="entry name" value="Peptide_chain-rel_eRF1/aRF1"/>
</dbReference>
<dbReference type="OrthoDB" id="10254527at2759"/>
<accession>A0A9Q0T7E4</accession>
<evidence type="ECO:0000313" key="1">
    <source>
        <dbReference type="EMBL" id="KAJ6703250.1"/>
    </source>
</evidence>